<dbReference type="Proteomes" id="UP001434883">
    <property type="component" value="Unassembled WGS sequence"/>
</dbReference>
<reference evidence="1 2" key="1">
    <citation type="submission" date="2021-06" db="EMBL/GenBank/DDBJ databases">
        <authorList>
            <person name="Palmer J.M."/>
        </authorList>
    </citation>
    <scope>NUCLEOTIDE SEQUENCE [LARGE SCALE GENOMIC DNA]</scope>
    <source>
        <strain evidence="1 2">XC_2019</strain>
        <tissue evidence="1">Muscle</tissue>
    </source>
</reference>
<sequence>KVGVARSWGPILYSVGLGSGSDAGRACKLICNGAYGEEGEVSPVLHGGGDFLSFSLLALSVPPDVFSSGSLSLARDLSSHPLVSSLLDASDNAEFVMEIYYQ</sequence>
<proteinExistence type="predicted"/>
<keyword evidence="2" id="KW-1185">Reference proteome</keyword>
<dbReference type="EMBL" id="JAHRIN010055301">
    <property type="protein sequence ID" value="MEQ2210922.1"/>
    <property type="molecule type" value="Genomic_DNA"/>
</dbReference>
<gene>
    <name evidence="1" type="ORF">XENOCAPTIV_022087</name>
</gene>
<organism evidence="1 2">
    <name type="scientific">Xenoophorus captivus</name>
    <dbReference type="NCBI Taxonomy" id="1517983"/>
    <lineage>
        <taxon>Eukaryota</taxon>
        <taxon>Metazoa</taxon>
        <taxon>Chordata</taxon>
        <taxon>Craniata</taxon>
        <taxon>Vertebrata</taxon>
        <taxon>Euteleostomi</taxon>
        <taxon>Actinopterygii</taxon>
        <taxon>Neopterygii</taxon>
        <taxon>Teleostei</taxon>
        <taxon>Neoteleostei</taxon>
        <taxon>Acanthomorphata</taxon>
        <taxon>Ovalentaria</taxon>
        <taxon>Atherinomorphae</taxon>
        <taxon>Cyprinodontiformes</taxon>
        <taxon>Goodeidae</taxon>
        <taxon>Xenoophorus</taxon>
    </lineage>
</organism>
<feature type="non-terminal residue" evidence="1">
    <location>
        <position position="1"/>
    </location>
</feature>
<accession>A0ABV0RU90</accession>
<name>A0ABV0RU90_9TELE</name>
<evidence type="ECO:0000313" key="1">
    <source>
        <dbReference type="EMBL" id="MEQ2210922.1"/>
    </source>
</evidence>
<protein>
    <submittedName>
        <fullName evidence="1">Uncharacterized protein</fullName>
    </submittedName>
</protein>
<comment type="caution">
    <text evidence="1">The sequence shown here is derived from an EMBL/GenBank/DDBJ whole genome shotgun (WGS) entry which is preliminary data.</text>
</comment>
<evidence type="ECO:0000313" key="2">
    <source>
        <dbReference type="Proteomes" id="UP001434883"/>
    </source>
</evidence>